<dbReference type="Proteomes" id="UP000219467">
    <property type="component" value="Unassembled WGS sequence"/>
</dbReference>
<dbReference type="OrthoDB" id="7688239at2"/>
<protein>
    <submittedName>
        <fullName evidence="1">Uncharacterized protein</fullName>
    </submittedName>
</protein>
<sequence length="217" mass="23675">MGYSGAELNSGAERLAEMAGEARRRAGSNYLLDNRWFPPDAYVRGSASVLDEDQILAVIVMPAGRGWIVDIVLKDRESETVFPSLPAFVRDETEARDKAFICLCALYQTIFARRVAEKGDGGLTARTFDLMGHEIRVTAAMQVRAGLLLDYFGGTDEAESPLARLRIAVAPYVTAAGFAADRWRQAKPAERALVYFYAAALLRDGTSALALPEVASH</sequence>
<organism evidence="1 2">
    <name type="scientific">Cereibacter ovatus</name>
    <dbReference type="NCBI Taxonomy" id="439529"/>
    <lineage>
        <taxon>Bacteria</taxon>
        <taxon>Pseudomonadati</taxon>
        <taxon>Pseudomonadota</taxon>
        <taxon>Alphaproteobacteria</taxon>
        <taxon>Rhodobacterales</taxon>
        <taxon>Paracoccaceae</taxon>
        <taxon>Cereibacter</taxon>
    </lineage>
</organism>
<proteinExistence type="predicted"/>
<evidence type="ECO:0000313" key="1">
    <source>
        <dbReference type="EMBL" id="SNX67739.1"/>
    </source>
</evidence>
<name>A0A285CJP1_9RHOB</name>
<dbReference type="AlphaFoldDB" id="A0A285CJP1"/>
<gene>
    <name evidence="1" type="ORF">SAMN05878503_101377</name>
</gene>
<reference evidence="2" key="1">
    <citation type="submission" date="2017-08" db="EMBL/GenBank/DDBJ databases">
        <authorList>
            <person name="Varghese N."/>
            <person name="Submissions S."/>
        </authorList>
    </citation>
    <scope>NUCLEOTIDE SEQUENCE [LARGE SCALE GENOMIC DNA]</scope>
    <source>
        <strain evidence="2">JA234</strain>
    </source>
</reference>
<keyword evidence="2" id="KW-1185">Reference proteome</keyword>
<accession>A0A285CJP1</accession>
<dbReference type="EMBL" id="OAOQ01000001">
    <property type="protein sequence ID" value="SNX67739.1"/>
    <property type="molecule type" value="Genomic_DNA"/>
</dbReference>
<evidence type="ECO:0000313" key="2">
    <source>
        <dbReference type="Proteomes" id="UP000219467"/>
    </source>
</evidence>
<dbReference type="RefSeq" id="WP_097028967.1">
    <property type="nucleotide sequence ID" value="NZ_OAOQ01000001.1"/>
</dbReference>